<feature type="transmembrane region" description="Helical" evidence="7">
    <location>
        <begin position="313"/>
        <end position="346"/>
    </location>
</feature>
<keyword evidence="3 7" id="KW-0812">Transmembrane</keyword>
<dbReference type="InterPro" id="IPR002549">
    <property type="entry name" value="AI-2E-like"/>
</dbReference>
<evidence type="ECO:0000313" key="8">
    <source>
        <dbReference type="EMBL" id="QQP84390.1"/>
    </source>
</evidence>
<evidence type="ECO:0000256" key="2">
    <source>
        <dbReference type="ARBA" id="ARBA00009773"/>
    </source>
</evidence>
<protein>
    <submittedName>
        <fullName evidence="8">AI-2E family transporter</fullName>
    </submittedName>
</protein>
<dbReference type="PANTHER" id="PTHR21716:SF4">
    <property type="entry name" value="TRANSMEMBRANE PROTEIN 245"/>
    <property type="match status" value="1"/>
</dbReference>
<feature type="transmembrane region" description="Helical" evidence="7">
    <location>
        <begin position="270"/>
        <end position="293"/>
    </location>
</feature>
<feature type="transmembrane region" description="Helical" evidence="7">
    <location>
        <begin position="242"/>
        <end position="263"/>
    </location>
</feature>
<keyword evidence="4 7" id="KW-1133">Transmembrane helix</keyword>
<dbReference type="PROSITE" id="PS51257">
    <property type="entry name" value="PROKAR_LIPOPROTEIN"/>
    <property type="match status" value="1"/>
</dbReference>
<dbReference type="GO" id="GO:0016020">
    <property type="term" value="C:membrane"/>
    <property type="evidence" value="ECO:0007669"/>
    <property type="project" value="UniProtKB-SubCell"/>
</dbReference>
<comment type="similarity">
    <text evidence="2">Belongs to the autoinducer-2 exporter (AI-2E) (TC 2.A.86) family.</text>
</comment>
<keyword evidence="5 7" id="KW-0472">Membrane</keyword>
<evidence type="ECO:0000256" key="7">
    <source>
        <dbReference type="SAM" id="Phobius"/>
    </source>
</evidence>
<feature type="transmembrane region" description="Helical" evidence="7">
    <location>
        <begin position="62"/>
        <end position="87"/>
    </location>
</feature>
<evidence type="ECO:0000256" key="5">
    <source>
        <dbReference type="ARBA" id="ARBA00023136"/>
    </source>
</evidence>
<dbReference type="KEGG" id="eaz:JHT90_08090"/>
<evidence type="ECO:0000256" key="1">
    <source>
        <dbReference type="ARBA" id="ARBA00004141"/>
    </source>
</evidence>
<proteinExistence type="inferred from homology"/>
<dbReference type="AlphaFoldDB" id="A0A974NCV6"/>
<organism evidence="8 9">
    <name type="scientific">Entomomonas asaccharolytica</name>
    <dbReference type="NCBI Taxonomy" id="2785331"/>
    <lineage>
        <taxon>Bacteria</taxon>
        <taxon>Pseudomonadati</taxon>
        <taxon>Pseudomonadota</taxon>
        <taxon>Gammaproteobacteria</taxon>
        <taxon>Pseudomonadales</taxon>
        <taxon>Pseudomonadaceae</taxon>
        <taxon>Entomomonas</taxon>
    </lineage>
</organism>
<keyword evidence="9" id="KW-1185">Reference proteome</keyword>
<comment type="subcellular location">
    <subcellularLocation>
        <location evidence="1">Membrane</location>
        <topology evidence="1">Multi-pass membrane protein</topology>
    </subcellularLocation>
</comment>
<evidence type="ECO:0000256" key="6">
    <source>
        <dbReference type="SAM" id="MobiDB-lite"/>
    </source>
</evidence>
<gene>
    <name evidence="8" type="ORF">JHT90_08090</name>
</gene>
<dbReference type="PANTHER" id="PTHR21716">
    <property type="entry name" value="TRANSMEMBRANE PROTEIN"/>
    <property type="match status" value="1"/>
</dbReference>
<accession>A0A974NCV6</accession>
<dbReference type="EMBL" id="CP067393">
    <property type="protein sequence ID" value="QQP84390.1"/>
    <property type="molecule type" value="Genomic_DNA"/>
</dbReference>
<reference evidence="8 9" key="1">
    <citation type="submission" date="2021-01" db="EMBL/GenBank/DDBJ databases">
        <title>Entomomonas sp. F2A isolated from a house cricket (Acheta domesticus).</title>
        <authorList>
            <person name="Spergser J."/>
            <person name="Busse H.-J."/>
        </authorList>
    </citation>
    <scope>NUCLEOTIDE SEQUENCE [LARGE SCALE GENOMIC DNA]</scope>
    <source>
        <strain evidence="8 9">F2A</strain>
    </source>
</reference>
<evidence type="ECO:0000256" key="3">
    <source>
        <dbReference type="ARBA" id="ARBA00022692"/>
    </source>
</evidence>
<dbReference type="RefSeq" id="WP_201090288.1">
    <property type="nucleotide sequence ID" value="NZ_CP067393.1"/>
</dbReference>
<evidence type="ECO:0000313" key="9">
    <source>
        <dbReference type="Proteomes" id="UP000595278"/>
    </source>
</evidence>
<feature type="transmembrane region" description="Helical" evidence="7">
    <location>
        <begin position="160"/>
        <end position="179"/>
    </location>
</feature>
<dbReference type="Pfam" id="PF01594">
    <property type="entry name" value="AI-2E_transport"/>
    <property type="match status" value="1"/>
</dbReference>
<feature type="region of interest" description="Disordered" evidence="6">
    <location>
        <begin position="369"/>
        <end position="398"/>
    </location>
</feature>
<feature type="transmembrane region" description="Helical" evidence="7">
    <location>
        <begin position="12"/>
        <end position="41"/>
    </location>
</feature>
<evidence type="ECO:0000256" key="4">
    <source>
        <dbReference type="ARBA" id="ARBA00022989"/>
    </source>
</evidence>
<dbReference type="Proteomes" id="UP000595278">
    <property type="component" value="Chromosome"/>
</dbReference>
<feature type="transmembrane region" description="Helical" evidence="7">
    <location>
        <begin position="215"/>
        <end position="236"/>
    </location>
</feature>
<name>A0A974NCV6_9GAMM</name>
<sequence>MQSSNNKLEIFTFFVILVFFSCAFLNIMLPFFGAIFWAIILTILFSPMQRNLEYRLNGKNNLAAFITVCTCVLIVIIPVIFVINSLFQESSALLTRMKEGKFDIGQYLQHIMDALPAPLQSLLERMGWDFDISDIKEKLANTGMKALSFAGNQAYSIGQVTLQFAISLCVMLYLLFFLLRDGSWLGRSIKRAIPISDDRKSDLYERFSIVIRATVKGNIIVACIQGALGGIAFWFYGIQGAILWGTIMAVLSLLPAVGASLVWGPVAIYFLVTGMIWQGVSLIIFGAVVIGMIDNVLRPILVGKDTKLPDWLILLSTLGGISVFGINGFVLGPLIAAMFITVWAILTERRLQLEDTHHAESFQALADGVQPKPQRKKRRYYNNRKRNQNSKGMDNEND</sequence>
<feature type="compositionally biased region" description="Basic residues" evidence="6">
    <location>
        <begin position="373"/>
        <end position="388"/>
    </location>
</feature>